<protein>
    <recommendedName>
        <fullName evidence="11">FAD-binding PCMH-type domain-containing protein</fullName>
    </recommendedName>
</protein>
<comment type="cofactor">
    <cofactor evidence="1">
        <name>FAD</name>
        <dbReference type="ChEBI" id="CHEBI:57692"/>
    </cofactor>
</comment>
<feature type="chain" id="PRO_5042233697" description="FAD-binding PCMH-type domain-containing protein" evidence="10">
    <location>
        <begin position="22"/>
        <end position="521"/>
    </location>
</feature>
<dbReference type="PANTHER" id="PTHR32448">
    <property type="entry name" value="OS08G0158400 PROTEIN"/>
    <property type="match status" value="1"/>
</dbReference>
<dbReference type="AlphaFoldDB" id="A0AAD4P2P1"/>
<comment type="similarity">
    <text evidence="3">Belongs to the oxygen-dependent FAD-linked oxidoreductase family.</text>
</comment>
<comment type="pathway">
    <text evidence="2">Alkaloid biosynthesis.</text>
</comment>
<keyword evidence="6 10" id="KW-0732">Signal</keyword>
<accession>A0AAD4P2P1</accession>
<keyword evidence="13" id="KW-1185">Reference proteome</keyword>
<evidence type="ECO:0000256" key="6">
    <source>
        <dbReference type="ARBA" id="ARBA00022729"/>
    </source>
</evidence>
<dbReference type="Proteomes" id="UP001190926">
    <property type="component" value="Unassembled WGS sequence"/>
</dbReference>
<dbReference type="SUPFAM" id="SSF56176">
    <property type="entry name" value="FAD-binding/transporter-associated domain-like"/>
    <property type="match status" value="1"/>
</dbReference>
<sequence>MASRHIITLIILLIFSNLAFSSNDLRYHGFLECLVDSNLTTDIIYTPQSATYTSLFLLAQNLRPVAISPERPDLIVTPFHVSEIQATINCSKKLDVQIRVRSGGHDYEGLSYTSGIPFIIVDMRNFRSITVGATLGQLYYTLSRKSNTLAFPAGACPTVGVGGHFSGGGFSMMSRKHAIAADHIIDAKLINADGEILDRKTMGEDLFWAIRGGGGTSFGIVLEFKVTLVTVPEIVTVFNVTRTLEENATELVHRWQYIADKVDENLLIRLFFKPDNSPTTGKRTVAASFTSLYLGRARDLVPIMQDEFPELGLIEEDCIEMSWIENVLYMAGLQEQPLEILLERTPQGIYAPKYYKGKSDYVTTPIPVNGLREMWRLLLEKEDYFLLQFSPYGGVLNTFSESETPFPHRRGNIFMIEYAAEWSSPDESERNIDWIRRLYSFMARYVTKSPRAAYFNYRDLDIGRNNEGNTSYDQASVWGLCYFKDNFRRLVRVKTEVDPSNFFRNEQSIPPLVYDAIATSR</sequence>
<evidence type="ECO:0000259" key="11">
    <source>
        <dbReference type="PROSITE" id="PS51387"/>
    </source>
</evidence>
<evidence type="ECO:0000256" key="9">
    <source>
        <dbReference type="ARBA" id="ARBA00023180"/>
    </source>
</evidence>
<keyword evidence="5" id="KW-0285">Flavoprotein</keyword>
<organism evidence="12 13">
    <name type="scientific">Perilla frutescens var. hirtella</name>
    <name type="common">Perilla citriodora</name>
    <name type="synonym">Perilla setoyensis</name>
    <dbReference type="NCBI Taxonomy" id="608512"/>
    <lineage>
        <taxon>Eukaryota</taxon>
        <taxon>Viridiplantae</taxon>
        <taxon>Streptophyta</taxon>
        <taxon>Embryophyta</taxon>
        <taxon>Tracheophyta</taxon>
        <taxon>Spermatophyta</taxon>
        <taxon>Magnoliopsida</taxon>
        <taxon>eudicotyledons</taxon>
        <taxon>Gunneridae</taxon>
        <taxon>Pentapetalae</taxon>
        <taxon>asterids</taxon>
        <taxon>lamiids</taxon>
        <taxon>Lamiales</taxon>
        <taxon>Lamiaceae</taxon>
        <taxon>Nepetoideae</taxon>
        <taxon>Elsholtzieae</taxon>
        <taxon>Perilla</taxon>
    </lineage>
</organism>
<evidence type="ECO:0000256" key="3">
    <source>
        <dbReference type="ARBA" id="ARBA00005466"/>
    </source>
</evidence>
<evidence type="ECO:0000256" key="2">
    <source>
        <dbReference type="ARBA" id="ARBA00004913"/>
    </source>
</evidence>
<dbReference type="InterPro" id="IPR016166">
    <property type="entry name" value="FAD-bd_PCMH"/>
</dbReference>
<dbReference type="EMBL" id="SDAM02000556">
    <property type="protein sequence ID" value="KAH6823842.1"/>
    <property type="molecule type" value="Genomic_DNA"/>
</dbReference>
<evidence type="ECO:0000313" key="12">
    <source>
        <dbReference type="EMBL" id="KAH6823842.1"/>
    </source>
</evidence>
<dbReference type="InterPro" id="IPR016169">
    <property type="entry name" value="FAD-bd_PCMH_sub2"/>
</dbReference>
<dbReference type="PROSITE" id="PS51387">
    <property type="entry name" value="FAD_PCMH"/>
    <property type="match status" value="1"/>
</dbReference>
<evidence type="ECO:0000256" key="7">
    <source>
        <dbReference type="ARBA" id="ARBA00022827"/>
    </source>
</evidence>
<evidence type="ECO:0000256" key="8">
    <source>
        <dbReference type="ARBA" id="ARBA00023002"/>
    </source>
</evidence>
<feature type="domain" description="FAD-binding PCMH-type" evidence="11">
    <location>
        <begin position="68"/>
        <end position="231"/>
    </location>
</feature>
<reference evidence="12 13" key="1">
    <citation type="journal article" date="2021" name="Nat. Commun.">
        <title>Incipient diploidization of the medicinal plant Perilla within 10,000 years.</title>
        <authorList>
            <person name="Zhang Y."/>
            <person name="Shen Q."/>
            <person name="Leng L."/>
            <person name="Zhang D."/>
            <person name="Chen S."/>
            <person name="Shi Y."/>
            <person name="Ning Z."/>
            <person name="Chen S."/>
        </authorList>
    </citation>
    <scope>NUCLEOTIDE SEQUENCE [LARGE SCALE GENOMIC DNA]</scope>
    <source>
        <strain evidence="13">cv. PC099</strain>
    </source>
</reference>
<keyword evidence="4" id="KW-0017">Alkaloid metabolism</keyword>
<name>A0AAD4P2P1_PERFH</name>
<dbReference type="Gene3D" id="3.30.43.10">
    <property type="entry name" value="Uridine Diphospho-n-acetylenolpyruvylglucosamine Reductase, domain 2"/>
    <property type="match status" value="1"/>
</dbReference>
<dbReference type="Gene3D" id="3.30.465.10">
    <property type="match status" value="1"/>
</dbReference>
<evidence type="ECO:0000256" key="10">
    <source>
        <dbReference type="SAM" id="SignalP"/>
    </source>
</evidence>
<evidence type="ECO:0000256" key="4">
    <source>
        <dbReference type="ARBA" id="ARBA00022589"/>
    </source>
</evidence>
<dbReference type="InterPro" id="IPR036318">
    <property type="entry name" value="FAD-bd_PCMH-like_sf"/>
</dbReference>
<dbReference type="Pfam" id="PF08031">
    <property type="entry name" value="BBE"/>
    <property type="match status" value="1"/>
</dbReference>
<evidence type="ECO:0000313" key="13">
    <source>
        <dbReference type="Proteomes" id="UP001190926"/>
    </source>
</evidence>
<comment type="caution">
    <text evidence="12">The sequence shown here is derived from an EMBL/GenBank/DDBJ whole genome shotgun (WGS) entry which is preliminary data.</text>
</comment>
<feature type="signal peptide" evidence="10">
    <location>
        <begin position="1"/>
        <end position="21"/>
    </location>
</feature>
<dbReference type="InterPro" id="IPR006093">
    <property type="entry name" value="Oxy_OxRdtase_FAD_BS"/>
</dbReference>
<dbReference type="PROSITE" id="PS00862">
    <property type="entry name" value="OX2_COVAL_FAD"/>
    <property type="match status" value="1"/>
</dbReference>
<dbReference type="InterPro" id="IPR012951">
    <property type="entry name" value="BBE"/>
</dbReference>
<keyword evidence="8" id="KW-0560">Oxidoreductase</keyword>
<dbReference type="GO" id="GO:0016491">
    <property type="term" value="F:oxidoreductase activity"/>
    <property type="evidence" value="ECO:0007669"/>
    <property type="project" value="UniProtKB-KW"/>
</dbReference>
<proteinExistence type="inferred from homology"/>
<dbReference type="InterPro" id="IPR006094">
    <property type="entry name" value="Oxid_FAD_bind_N"/>
</dbReference>
<dbReference type="GO" id="GO:0071949">
    <property type="term" value="F:FAD binding"/>
    <property type="evidence" value="ECO:0007669"/>
    <property type="project" value="InterPro"/>
</dbReference>
<gene>
    <name evidence="12" type="ORF">C2S53_013097</name>
</gene>
<dbReference type="Gene3D" id="3.40.462.20">
    <property type="match status" value="1"/>
</dbReference>
<keyword evidence="7" id="KW-0274">FAD</keyword>
<evidence type="ECO:0000256" key="1">
    <source>
        <dbReference type="ARBA" id="ARBA00001974"/>
    </source>
</evidence>
<dbReference type="Pfam" id="PF01565">
    <property type="entry name" value="FAD_binding_4"/>
    <property type="match status" value="1"/>
</dbReference>
<dbReference type="InterPro" id="IPR016167">
    <property type="entry name" value="FAD-bd_PCMH_sub1"/>
</dbReference>
<evidence type="ECO:0000256" key="5">
    <source>
        <dbReference type="ARBA" id="ARBA00022630"/>
    </source>
</evidence>
<keyword evidence="9" id="KW-0325">Glycoprotein</keyword>